<dbReference type="RefSeq" id="XP_024329616.1">
    <property type="nucleotide sequence ID" value="XM_024474374.1"/>
</dbReference>
<evidence type="ECO:0000259" key="1">
    <source>
        <dbReference type="Pfam" id="PF12762"/>
    </source>
</evidence>
<dbReference type="InterPro" id="IPR053164">
    <property type="entry name" value="IS1016-like_transposase"/>
</dbReference>
<dbReference type="GeneID" id="36319291"/>
<dbReference type="Pfam" id="PF12762">
    <property type="entry name" value="DDE_Tnp_IS1595"/>
    <property type="match status" value="1"/>
</dbReference>
<proteinExistence type="predicted"/>
<reference evidence="2 3" key="1">
    <citation type="journal article" date="2015" name="Environ. Microbiol.">
        <title>Genome analyses suggest the presence of polyploidy and recent human-driven expansions in eight global populations of the honeybee pathogen Nosema ceranae.</title>
        <authorList>
            <person name="Pelin A."/>
            <person name="Selman M."/>
            <person name="Aris-Brosou S."/>
            <person name="Farinelli L."/>
            <person name="Corradi N."/>
        </authorList>
    </citation>
    <scope>NUCLEOTIDE SEQUENCE [LARGE SCALE GENOMIC DNA]</scope>
    <source>
        <strain evidence="2 3">PA08 1199</strain>
    </source>
</reference>
<dbReference type="PANTHER" id="PTHR47163:SF2">
    <property type="entry name" value="SI:DKEY-17M8.2"/>
    <property type="match status" value="1"/>
</dbReference>
<organism evidence="2 3">
    <name type="scientific">Vairimorpha ceranae</name>
    <dbReference type="NCBI Taxonomy" id="40302"/>
    <lineage>
        <taxon>Eukaryota</taxon>
        <taxon>Fungi</taxon>
        <taxon>Fungi incertae sedis</taxon>
        <taxon>Microsporidia</taxon>
        <taxon>Nosematidae</taxon>
        <taxon>Vairimorpha</taxon>
    </lineage>
</organism>
<sequence>MPVYPPPNKKMSTIFPIVLERVEVGATIYTNEHKSYCKLNNLVYVHDSVCHRREYVNQQTGVSTRGVDSFNNELNPDLKKKGCCYNKRQEFLNEFMWPFNNSENRIV</sequence>
<comment type="caution">
    <text evidence="2">The sequence shown here is derived from an EMBL/GenBank/DDBJ whole genome shotgun (WGS) entry which is preliminary data.</text>
</comment>
<dbReference type="VEuPathDB" id="MicrosporidiaDB:NCER_101948"/>
<evidence type="ECO:0000313" key="2">
    <source>
        <dbReference type="EMBL" id="KKO73874.1"/>
    </source>
</evidence>
<keyword evidence="3" id="KW-1185">Reference proteome</keyword>
<dbReference type="Proteomes" id="UP000034350">
    <property type="component" value="Unassembled WGS sequence"/>
</dbReference>
<gene>
    <name evidence="2" type="ORF">AAJ76_192000896</name>
</gene>
<dbReference type="PANTHER" id="PTHR47163">
    <property type="entry name" value="DDE_TNP_IS1595 DOMAIN-CONTAINING PROTEIN"/>
    <property type="match status" value="1"/>
</dbReference>
<dbReference type="OrthoDB" id="2192452at2759"/>
<evidence type="ECO:0000313" key="3">
    <source>
        <dbReference type="Proteomes" id="UP000034350"/>
    </source>
</evidence>
<dbReference type="EMBL" id="JPQZ01000192">
    <property type="protein sequence ID" value="KKO73874.1"/>
    <property type="molecule type" value="Genomic_DNA"/>
</dbReference>
<dbReference type="VEuPathDB" id="MicrosporidiaDB:AAJ76_192000896"/>
<dbReference type="AlphaFoldDB" id="A0A0F9Z7F1"/>
<dbReference type="InterPro" id="IPR024445">
    <property type="entry name" value="Tnp_ISXO2-like"/>
</dbReference>
<protein>
    <recommendedName>
        <fullName evidence="1">ISXO2-like transposase domain-containing protein</fullName>
    </recommendedName>
</protein>
<name>A0A0F9Z7F1_9MICR</name>
<accession>A0A0F9Z7F1</accession>
<feature type="domain" description="ISXO2-like transposase" evidence="1">
    <location>
        <begin position="7"/>
        <end position="100"/>
    </location>
</feature>